<feature type="transmembrane region" description="Helical" evidence="8">
    <location>
        <begin position="390"/>
        <end position="422"/>
    </location>
</feature>
<dbReference type="Proteomes" id="UP000245695">
    <property type="component" value="Chromosome 1"/>
</dbReference>
<evidence type="ECO:0000256" key="4">
    <source>
        <dbReference type="ARBA" id="ARBA00022475"/>
    </source>
</evidence>
<evidence type="ECO:0000313" key="9">
    <source>
        <dbReference type="EMBL" id="CEI73235.1"/>
    </source>
</evidence>
<feature type="transmembrane region" description="Helical" evidence="8">
    <location>
        <begin position="213"/>
        <end position="233"/>
    </location>
</feature>
<evidence type="ECO:0000256" key="6">
    <source>
        <dbReference type="ARBA" id="ARBA00022989"/>
    </source>
</evidence>
<feature type="transmembrane region" description="Helical" evidence="8">
    <location>
        <begin position="41"/>
        <end position="59"/>
    </location>
</feature>
<dbReference type="Pfam" id="PF02028">
    <property type="entry name" value="BCCT"/>
    <property type="match status" value="1"/>
</dbReference>
<feature type="transmembrane region" description="Helical" evidence="8">
    <location>
        <begin position="459"/>
        <end position="479"/>
    </location>
</feature>
<dbReference type="GO" id="GO:0005886">
    <property type="term" value="C:plasma membrane"/>
    <property type="evidence" value="ECO:0007669"/>
    <property type="project" value="UniProtKB-SubCell"/>
</dbReference>
<sequence length="497" mass="54834">MVFYISVAIIGLFVLWGLISPNSLASTATLALAFTTDKFGWMFLIITFLVLVFMIALAFSKYGRLRLGHEDDRPEFSNITWFGMLFSAGMGIGLVFWGVAEPLDHYIYPLSGIPKLTPEAANAAITFSFFHWGLHAWAIYSLVGLTIAYFRFRKDKKLLISQTLSPIIGGDLNSPQSKFIDILAIIATAFGVATSLGLGAMQINGGLNNLFGININIFNQIIIIIISTILFLISSTTGLEKGIKILSNINVGIAVLLLIFVFILGPTANILEVFTNNLGNYLQNIISMSLRLTPFEESNWIANWTLFYWAWWIAWSPFVGVFIARVSKGRTIREFIIGVLLVPSLFSCIWFAVFGGTALSLEINTNLALLEALKADMSSTLFVMLESLPFGYIISIIATILILTFFVSSADSATFVLGMFSAKGSMEPTNKVKLVWGILQALVAVALLLSGGLQGLQTMSIVTALPFSIILVLMMLSFIMELRKEKIYKIPKHPKKH</sequence>
<evidence type="ECO:0000256" key="3">
    <source>
        <dbReference type="ARBA" id="ARBA00022448"/>
    </source>
</evidence>
<organism evidence="9 10">
    <name type="scientific">Romboutsia hominis</name>
    <dbReference type="NCBI Taxonomy" id="1507512"/>
    <lineage>
        <taxon>Bacteria</taxon>
        <taxon>Bacillati</taxon>
        <taxon>Bacillota</taxon>
        <taxon>Clostridia</taxon>
        <taxon>Peptostreptococcales</taxon>
        <taxon>Peptostreptococcaceae</taxon>
        <taxon>Romboutsia</taxon>
    </lineage>
</organism>
<feature type="transmembrane region" description="Helical" evidence="8">
    <location>
        <begin position="434"/>
        <end position="453"/>
    </location>
</feature>
<dbReference type="PANTHER" id="PTHR30047:SF7">
    <property type="entry name" value="HIGH-AFFINITY CHOLINE TRANSPORT PROTEIN"/>
    <property type="match status" value="1"/>
</dbReference>
<evidence type="ECO:0000313" key="10">
    <source>
        <dbReference type="Proteomes" id="UP000245695"/>
    </source>
</evidence>
<accession>A0A2P2BS90</accession>
<keyword evidence="10" id="KW-1185">Reference proteome</keyword>
<dbReference type="InterPro" id="IPR018093">
    <property type="entry name" value="BCCT_CS"/>
</dbReference>
<feature type="transmembrane region" description="Helical" evidence="8">
    <location>
        <begin position="245"/>
        <end position="265"/>
    </location>
</feature>
<keyword evidence="6 8" id="KW-1133">Transmembrane helix</keyword>
<dbReference type="InterPro" id="IPR000060">
    <property type="entry name" value="BCCT_transptr"/>
</dbReference>
<feature type="transmembrane region" description="Helical" evidence="8">
    <location>
        <begin position="182"/>
        <end position="201"/>
    </location>
</feature>
<dbReference type="EMBL" id="LN650648">
    <property type="protein sequence ID" value="CEI73235.1"/>
    <property type="molecule type" value="Genomic_DNA"/>
</dbReference>
<feature type="transmembrane region" description="Helical" evidence="8">
    <location>
        <begin position="301"/>
        <end position="323"/>
    </location>
</feature>
<keyword evidence="7 8" id="KW-0472">Membrane</keyword>
<gene>
    <name evidence="9" type="ORF">FRIFI_1702</name>
</gene>
<feature type="transmembrane region" description="Helical" evidence="8">
    <location>
        <begin position="335"/>
        <end position="361"/>
    </location>
</feature>
<keyword evidence="5 8" id="KW-0812">Transmembrane</keyword>
<feature type="transmembrane region" description="Helical" evidence="8">
    <location>
        <begin position="120"/>
        <end position="150"/>
    </location>
</feature>
<evidence type="ECO:0000256" key="8">
    <source>
        <dbReference type="SAM" id="Phobius"/>
    </source>
</evidence>
<evidence type="ECO:0000256" key="5">
    <source>
        <dbReference type="ARBA" id="ARBA00022692"/>
    </source>
</evidence>
<dbReference type="PANTHER" id="PTHR30047">
    <property type="entry name" value="HIGH-AFFINITY CHOLINE TRANSPORT PROTEIN-RELATED"/>
    <property type="match status" value="1"/>
</dbReference>
<feature type="transmembrane region" description="Helical" evidence="8">
    <location>
        <begin position="79"/>
        <end position="100"/>
    </location>
</feature>
<dbReference type="PROSITE" id="PS01303">
    <property type="entry name" value="BCCT"/>
    <property type="match status" value="1"/>
</dbReference>
<protein>
    <submittedName>
        <fullName evidence="9">Glycine betaine transporter OpuD</fullName>
    </submittedName>
</protein>
<dbReference type="NCBIfam" id="TIGR00842">
    <property type="entry name" value="bcct"/>
    <property type="match status" value="1"/>
</dbReference>
<keyword evidence="4" id="KW-1003">Cell membrane</keyword>
<evidence type="ECO:0000256" key="7">
    <source>
        <dbReference type="ARBA" id="ARBA00023136"/>
    </source>
</evidence>
<proteinExistence type="inferred from homology"/>
<dbReference type="KEGG" id="rhom:FRIFI_1702"/>
<reference evidence="9 10" key="1">
    <citation type="submission" date="2014-09" db="EMBL/GenBank/DDBJ databases">
        <authorList>
            <person name="Hornung B.V."/>
        </authorList>
    </citation>
    <scope>NUCLEOTIDE SEQUENCE [LARGE SCALE GENOMIC DNA]</scope>
    <source>
        <strain evidence="9 10">FRIFI</strain>
    </source>
</reference>
<dbReference type="RefSeq" id="WP_166505611.1">
    <property type="nucleotide sequence ID" value="NZ_JAKNTL010000007.1"/>
</dbReference>
<comment type="subcellular location">
    <subcellularLocation>
        <location evidence="1">Cell membrane</location>
        <topology evidence="1">Multi-pass membrane protein</topology>
    </subcellularLocation>
</comment>
<comment type="similarity">
    <text evidence="2">Belongs to the BCCT transporter (TC 2.A.15) family.</text>
</comment>
<name>A0A2P2BS90_9FIRM</name>
<dbReference type="GO" id="GO:0022857">
    <property type="term" value="F:transmembrane transporter activity"/>
    <property type="evidence" value="ECO:0007669"/>
    <property type="project" value="InterPro"/>
</dbReference>
<dbReference type="AlphaFoldDB" id="A0A2P2BS90"/>
<evidence type="ECO:0000256" key="2">
    <source>
        <dbReference type="ARBA" id="ARBA00005658"/>
    </source>
</evidence>
<keyword evidence="3" id="KW-0813">Transport</keyword>
<evidence type="ECO:0000256" key="1">
    <source>
        <dbReference type="ARBA" id="ARBA00004651"/>
    </source>
</evidence>